<dbReference type="HAMAP" id="MF_01008">
    <property type="entry name" value="MraZ"/>
    <property type="match status" value="1"/>
</dbReference>
<feature type="domain" description="SpoVT-AbrB" evidence="8">
    <location>
        <begin position="83"/>
        <end position="126"/>
    </location>
</feature>
<dbReference type="AlphaFoldDB" id="A0A7K1THZ3"/>
<accession>A0A7K1THZ3</accession>
<reference evidence="9 10" key="1">
    <citation type="submission" date="2019-12" db="EMBL/GenBank/DDBJ databases">
        <title>Hymenobacter sp. HMF4947 Genome sequencing and assembly.</title>
        <authorList>
            <person name="Kang H."/>
            <person name="Cha I."/>
            <person name="Kim H."/>
            <person name="Joh K."/>
        </authorList>
    </citation>
    <scope>NUCLEOTIDE SEQUENCE [LARGE SCALE GENOMIC DNA]</scope>
    <source>
        <strain evidence="9 10">HMF4947</strain>
    </source>
</reference>
<dbReference type="InterPro" id="IPR035642">
    <property type="entry name" value="MraZ_N"/>
</dbReference>
<protein>
    <recommendedName>
        <fullName evidence="1 7">Transcriptional regulator MraZ</fullName>
    </recommendedName>
</protein>
<evidence type="ECO:0000256" key="3">
    <source>
        <dbReference type="ARBA" id="ARBA00022737"/>
    </source>
</evidence>
<evidence type="ECO:0000256" key="5">
    <source>
        <dbReference type="ARBA" id="ARBA00023125"/>
    </source>
</evidence>
<evidence type="ECO:0000256" key="1">
    <source>
        <dbReference type="ARBA" id="ARBA00013860"/>
    </source>
</evidence>
<comment type="subcellular location">
    <subcellularLocation>
        <location evidence="7">Cytoplasm</location>
        <location evidence="7">Nucleoid</location>
    </subcellularLocation>
</comment>
<dbReference type="NCBIfam" id="TIGR00242">
    <property type="entry name" value="division/cell wall cluster transcriptional repressor MraZ"/>
    <property type="match status" value="1"/>
</dbReference>
<evidence type="ECO:0000256" key="6">
    <source>
        <dbReference type="ARBA" id="ARBA00023163"/>
    </source>
</evidence>
<dbReference type="GO" id="GO:0003700">
    <property type="term" value="F:DNA-binding transcription factor activity"/>
    <property type="evidence" value="ECO:0007669"/>
    <property type="project" value="UniProtKB-UniRule"/>
</dbReference>
<feature type="domain" description="SpoVT-AbrB" evidence="8">
    <location>
        <begin position="8"/>
        <end position="54"/>
    </location>
</feature>
<sequence>MHQLLSGEYDCKLDPKGRLVLPAKVKAALPETYANQLILMRGFEPCLVLYPRSAWELIHAKVMALDEFNEEYRQFQRHFFRGIAEVELDSIGRFGLPGSMRRHAGLDKDAVIVGLGNRCEVWDPTRYDEYLIKDQPTFSKLAQQFLATTPETPALPGLAA</sequence>
<keyword evidence="5 7" id="KW-0238">DNA-binding</keyword>
<evidence type="ECO:0000259" key="8">
    <source>
        <dbReference type="PROSITE" id="PS51740"/>
    </source>
</evidence>
<comment type="subunit">
    <text evidence="7">Forms oligomers.</text>
</comment>
<dbReference type="EMBL" id="WQKZ01000004">
    <property type="protein sequence ID" value="MVN78047.1"/>
    <property type="molecule type" value="Genomic_DNA"/>
</dbReference>
<evidence type="ECO:0000313" key="10">
    <source>
        <dbReference type="Proteomes" id="UP000441336"/>
    </source>
</evidence>
<dbReference type="InterPro" id="IPR003444">
    <property type="entry name" value="MraZ"/>
</dbReference>
<dbReference type="PANTHER" id="PTHR34701:SF1">
    <property type="entry name" value="TRANSCRIPTIONAL REGULATOR MRAZ"/>
    <property type="match status" value="1"/>
</dbReference>
<keyword evidence="2 7" id="KW-0963">Cytoplasm</keyword>
<dbReference type="SUPFAM" id="SSF89447">
    <property type="entry name" value="AbrB/MazE/MraZ-like"/>
    <property type="match status" value="1"/>
</dbReference>
<dbReference type="InterPro" id="IPR035644">
    <property type="entry name" value="MraZ_C"/>
</dbReference>
<evidence type="ECO:0000313" key="9">
    <source>
        <dbReference type="EMBL" id="MVN78047.1"/>
    </source>
</evidence>
<dbReference type="Proteomes" id="UP000441336">
    <property type="component" value="Unassembled WGS sequence"/>
</dbReference>
<dbReference type="PANTHER" id="PTHR34701">
    <property type="entry name" value="TRANSCRIPTIONAL REGULATOR MRAZ"/>
    <property type="match status" value="1"/>
</dbReference>
<dbReference type="InterPro" id="IPR037914">
    <property type="entry name" value="SpoVT-AbrB_sf"/>
</dbReference>
<organism evidence="9 10">
    <name type="scientific">Hymenobacter ginkgonis</name>
    <dbReference type="NCBI Taxonomy" id="2682976"/>
    <lineage>
        <taxon>Bacteria</taxon>
        <taxon>Pseudomonadati</taxon>
        <taxon>Bacteroidota</taxon>
        <taxon>Cytophagia</taxon>
        <taxon>Cytophagales</taxon>
        <taxon>Hymenobacteraceae</taxon>
        <taxon>Hymenobacter</taxon>
    </lineage>
</organism>
<dbReference type="InterPro" id="IPR007159">
    <property type="entry name" value="SpoVT-AbrB_dom"/>
</dbReference>
<evidence type="ECO:0000256" key="2">
    <source>
        <dbReference type="ARBA" id="ARBA00022490"/>
    </source>
</evidence>
<evidence type="ECO:0000256" key="4">
    <source>
        <dbReference type="ARBA" id="ARBA00023015"/>
    </source>
</evidence>
<dbReference type="InterPro" id="IPR038619">
    <property type="entry name" value="MraZ_sf"/>
</dbReference>
<keyword evidence="4 7" id="KW-0805">Transcription regulation</keyword>
<gene>
    <name evidence="7 9" type="primary">mraZ</name>
    <name evidence="9" type="ORF">GO988_17090</name>
</gene>
<dbReference type="RefSeq" id="WP_157567770.1">
    <property type="nucleotide sequence ID" value="NZ_WQKZ01000004.1"/>
</dbReference>
<dbReference type="CDD" id="cd16321">
    <property type="entry name" value="MraZ_C"/>
    <property type="match status" value="1"/>
</dbReference>
<proteinExistence type="inferred from homology"/>
<comment type="caution">
    <text evidence="9">The sequence shown here is derived from an EMBL/GenBank/DDBJ whole genome shotgun (WGS) entry which is preliminary data.</text>
</comment>
<dbReference type="GO" id="GO:0005737">
    <property type="term" value="C:cytoplasm"/>
    <property type="evidence" value="ECO:0007669"/>
    <property type="project" value="UniProtKB-UniRule"/>
</dbReference>
<dbReference type="GO" id="GO:2000143">
    <property type="term" value="P:negative regulation of DNA-templated transcription initiation"/>
    <property type="evidence" value="ECO:0007669"/>
    <property type="project" value="TreeGrafter"/>
</dbReference>
<dbReference type="Gene3D" id="3.40.1550.20">
    <property type="entry name" value="Transcriptional regulator MraZ domain"/>
    <property type="match status" value="1"/>
</dbReference>
<dbReference type="GO" id="GO:0000976">
    <property type="term" value="F:transcription cis-regulatory region binding"/>
    <property type="evidence" value="ECO:0007669"/>
    <property type="project" value="TreeGrafter"/>
</dbReference>
<evidence type="ECO:0000256" key="7">
    <source>
        <dbReference type="HAMAP-Rule" id="MF_01008"/>
    </source>
</evidence>
<keyword evidence="10" id="KW-1185">Reference proteome</keyword>
<dbReference type="InterPro" id="IPR020603">
    <property type="entry name" value="MraZ_dom"/>
</dbReference>
<dbReference type="Pfam" id="PF02381">
    <property type="entry name" value="MraZ"/>
    <property type="match status" value="2"/>
</dbReference>
<keyword evidence="6 7" id="KW-0804">Transcription</keyword>
<keyword evidence="3" id="KW-0677">Repeat</keyword>
<dbReference type="CDD" id="cd16320">
    <property type="entry name" value="MraZ_N"/>
    <property type="match status" value="1"/>
</dbReference>
<dbReference type="GO" id="GO:0009295">
    <property type="term" value="C:nucleoid"/>
    <property type="evidence" value="ECO:0007669"/>
    <property type="project" value="UniProtKB-SubCell"/>
</dbReference>
<name>A0A7K1THZ3_9BACT</name>
<comment type="similarity">
    <text evidence="7">Belongs to the MraZ family.</text>
</comment>
<dbReference type="PROSITE" id="PS51740">
    <property type="entry name" value="SPOVT_ABRB"/>
    <property type="match status" value="2"/>
</dbReference>